<organism evidence="2 3">
    <name type="scientific">Runella rosea</name>
    <dbReference type="NCBI Taxonomy" id="2259595"/>
    <lineage>
        <taxon>Bacteria</taxon>
        <taxon>Pseudomonadati</taxon>
        <taxon>Bacteroidota</taxon>
        <taxon>Cytophagia</taxon>
        <taxon>Cytophagales</taxon>
        <taxon>Spirosomataceae</taxon>
        <taxon>Runella</taxon>
    </lineage>
</organism>
<dbReference type="EMBL" id="CP030850">
    <property type="protein sequence ID" value="AXE20521.1"/>
    <property type="molecule type" value="Genomic_DNA"/>
</dbReference>
<dbReference type="InterPro" id="IPR029044">
    <property type="entry name" value="Nucleotide-diphossugar_trans"/>
</dbReference>
<gene>
    <name evidence="2" type="ORF">DR864_23670</name>
</gene>
<dbReference type="Pfam" id="PF00535">
    <property type="entry name" value="Glycos_transf_2"/>
    <property type="match status" value="1"/>
</dbReference>
<reference evidence="2 3" key="1">
    <citation type="submission" date="2018-07" db="EMBL/GenBank/DDBJ databases">
        <title>Genome sequencing of Runella.</title>
        <authorList>
            <person name="Baek M.-G."/>
            <person name="Yi H."/>
        </authorList>
    </citation>
    <scope>NUCLEOTIDE SEQUENCE [LARGE SCALE GENOMIC DNA]</scope>
    <source>
        <strain evidence="2 3">HYN0085</strain>
    </source>
</reference>
<evidence type="ECO:0000259" key="1">
    <source>
        <dbReference type="Pfam" id="PF00535"/>
    </source>
</evidence>
<evidence type="ECO:0000313" key="2">
    <source>
        <dbReference type="EMBL" id="AXE20521.1"/>
    </source>
</evidence>
<feature type="domain" description="Glycosyltransferase 2-like" evidence="1">
    <location>
        <begin position="3"/>
        <end position="126"/>
    </location>
</feature>
<dbReference type="InterPro" id="IPR001173">
    <property type="entry name" value="Glyco_trans_2-like"/>
</dbReference>
<name>A0A344TPF0_9BACT</name>
<dbReference type="Proteomes" id="UP000251993">
    <property type="component" value="Chromosome"/>
</dbReference>
<dbReference type="CDD" id="cd00761">
    <property type="entry name" value="Glyco_tranf_GTA_type"/>
    <property type="match status" value="1"/>
</dbReference>
<keyword evidence="3" id="KW-1185">Reference proteome</keyword>
<dbReference type="InterPro" id="IPR050834">
    <property type="entry name" value="Glycosyltransf_2"/>
</dbReference>
<dbReference type="PANTHER" id="PTHR43685:SF11">
    <property type="entry name" value="GLYCOSYLTRANSFERASE TAGX-RELATED"/>
    <property type="match status" value="1"/>
</dbReference>
<proteinExistence type="predicted"/>
<protein>
    <recommendedName>
        <fullName evidence="1">Glycosyltransferase 2-like domain-containing protein</fullName>
    </recommendedName>
</protein>
<accession>A0A344TPF0</accession>
<dbReference type="Gene3D" id="3.90.550.10">
    <property type="entry name" value="Spore Coat Polysaccharide Biosynthesis Protein SpsA, Chain A"/>
    <property type="match status" value="1"/>
</dbReference>
<evidence type="ECO:0000313" key="3">
    <source>
        <dbReference type="Proteomes" id="UP000251993"/>
    </source>
</evidence>
<dbReference type="RefSeq" id="WP_114069284.1">
    <property type="nucleotide sequence ID" value="NZ_CP030850.1"/>
</dbReference>
<dbReference type="PANTHER" id="PTHR43685">
    <property type="entry name" value="GLYCOSYLTRANSFERASE"/>
    <property type="match status" value="1"/>
</dbReference>
<sequence length="321" mass="37325">MFSVVIPLYNKANYVEKSVGSVLGQTFRDFEVIVVDDGSTDEGFNRLKSLQDDRLRLIQQKNAGVSVARNNGVKSAQFDYVAFLDADDWWDERFLEQMAKLITDYPQAALYATNYYSVKNGLNRPAVIGVADGFQRGYIDYFDVYAKTFWAPVNCSYAVIKKTVFWGEKGFQPSLKMGEDLDLWLRVALKHQVGYLNQFLAYSNQDAETSQRALGAEKRWKKEEHVIFNLAYLHEYENQLPKLKYLLDGLRLRSLIPFYLQNAYSEEIREIVKTIDFSRHPFLYRFVYTWPKAVVLGYFLGKKYGSFVKQSMIRMAHKARN</sequence>
<dbReference type="OrthoDB" id="9815829at2"/>
<dbReference type="AlphaFoldDB" id="A0A344TPF0"/>
<dbReference type="KEGG" id="run:DR864_23670"/>
<dbReference type="SUPFAM" id="SSF53448">
    <property type="entry name" value="Nucleotide-diphospho-sugar transferases"/>
    <property type="match status" value="1"/>
</dbReference>